<dbReference type="Proteomes" id="UP001501666">
    <property type="component" value="Unassembled WGS sequence"/>
</dbReference>
<reference evidence="6" key="1">
    <citation type="journal article" date="2019" name="Int. J. Syst. Evol. Microbiol.">
        <title>The Global Catalogue of Microorganisms (GCM) 10K type strain sequencing project: providing services to taxonomists for standard genome sequencing and annotation.</title>
        <authorList>
            <consortium name="The Broad Institute Genomics Platform"/>
            <consortium name="The Broad Institute Genome Sequencing Center for Infectious Disease"/>
            <person name="Wu L."/>
            <person name="Ma J."/>
        </authorList>
    </citation>
    <scope>NUCLEOTIDE SEQUENCE [LARGE SCALE GENOMIC DNA]</scope>
    <source>
        <strain evidence="6">JCM 6835</strain>
    </source>
</reference>
<keyword evidence="2" id="KW-0812">Transmembrane</keyword>
<evidence type="ECO:0000313" key="5">
    <source>
        <dbReference type="EMBL" id="GAA2658128.1"/>
    </source>
</evidence>
<dbReference type="InterPro" id="IPR005693">
    <property type="entry name" value="Mce"/>
</dbReference>
<evidence type="ECO:0000313" key="6">
    <source>
        <dbReference type="Proteomes" id="UP001501666"/>
    </source>
</evidence>
<dbReference type="Pfam" id="PF02470">
    <property type="entry name" value="MlaD"/>
    <property type="match status" value="1"/>
</dbReference>
<gene>
    <name evidence="5" type="ORF">GCM10010412_029330</name>
</gene>
<keyword evidence="2" id="KW-1133">Transmembrane helix</keyword>
<dbReference type="PANTHER" id="PTHR33371">
    <property type="entry name" value="INTERMEMBRANE PHOSPHOLIPID TRANSPORT SYSTEM BINDING PROTEIN MLAD-RELATED"/>
    <property type="match status" value="1"/>
</dbReference>
<dbReference type="RefSeq" id="WP_346146717.1">
    <property type="nucleotide sequence ID" value="NZ_BAAATE010000006.1"/>
</dbReference>
<evidence type="ECO:0000256" key="1">
    <source>
        <dbReference type="SAM" id="MobiDB-lite"/>
    </source>
</evidence>
<sequence length="374" mass="40265">MTPPRPDATDPPCAPSRRTPAWLRGATPARGGAVRRAVAVLVVIAVLAATGGCSLLGPAPYRLTAIFTKAPSLYEQAKIKVMGLDAGTVEKITIEGDRVRVDLAVYPEIPLPADVKAVVAPQNTLGERNVVLYPPWKPGQAKIAPGAVIPLGRTDLPVEIDDALDAFTRLTDALDSDQLGDVAGDLADGVRGRGKTINNALADTARLTDTLAAQDQQLIDLAKGLNRLATSLNRREGQVTKTIDAFAEASATLAEERRRLRGFISGMAQFVRRGDVLIEAYQERLPQGVATLSEMVLTVRANSEQMAQTIKGAADFADVIIDAWDKEQHVLKIRVVLNAMTRAWLAPLFDSLNLPRLKCLGGGLSNCPYERERR</sequence>
<dbReference type="InterPro" id="IPR003399">
    <property type="entry name" value="Mce/MlaD"/>
</dbReference>
<evidence type="ECO:0000256" key="2">
    <source>
        <dbReference type="SAM" id="Phobius"/>
    </source>
</evidence>
<keyword evidence="2" id="KW-0472">Membrane</keyword>
<evidence type="ECO:0000259" key="3">
    <source>
        <dbReference type="Pfam" id="PF02470"/>
    </source>
</evidence>
<dbReference type="Pfam" id="PF11887">
    <property type="entry name" value="Mce4_CUP1"/>
    <property type="match status" value="1"/>
</dbReference>
<dbReference type="InterPro" id="IPR052336">
    <property type="entry name" value="MlaD_Phospholipid_Transporter"/>
</dbReference>
<evidence type="ECO:0000259" key="4">
    <source>
        <dbReference type="Pfam" id="PF11887"/>
    </source>
</evidence>
<feature type="domain" description="Mammalian cell entry C-terminal" evidence="4">
    <location>
        <begin position="141"/>
        <end position="327"/>
    </location>
</feature>
<dbReference type="PANTHER" id="PTHR33371:SF4">
    <property type="entry name" value="INTERMEMBRANE PHOSPHOLIPID TRANSPORT SYSTEM BINDING PROTEIN MLAD"/>
    <property type="match status" value="1"/>
</dbReference>
<dbReference type="NCBIfam" id="TIGR00996">
    <property type="entry name" value="Mtu_fam_mce"/>
    <property type="match status" value="1"/>
</dbReference>
<proteinExistence type="predicted"/>
<feature type="transmembrane region" description="Helical" evidence="2">
    <location>
        <begin position="37"/>
        <end position="57"/>
    </location>
</feature>
<protein>
    <submittedName>
        <fullName evidence="5">MCE family protein</fullName>
    </submittedName>
</protein>
<dbReference type="InterPro" id="IPR024516">
    <property type="entry name" value="Mce_C"/>
</dbReference>
<accession>A0ABP6E593</accession>
<feature type="domain" description="Mce/MlaD" evidence="3">
    <location>
        <begin position="60"/>
        <end position="134"/>
    </location>
</feature>
<feature type="region of interest" description="Disordered" evidence="1">
    <location>
        <begin position="1"/>
        <end position="24"/>
    </location>
</feature>
<dbReference type="EMBL" id="BAAATE010000006">
    <property type="protein sequence ID" value="GAA2658128.1"/>
    <property type="molecule type" value="Genomic_DNA"/>
</dbReference>
<organism evidence="5 6">
    <name type="scientific">Nonomuraea recticatena</name>
    <dbReference type="NCBI Taxonomy" id="46178"/>
    <lineage>
        <taxon>Bacteria</taxon>
        <taxon>Bacillati</taxon>
        <taxon>Actinomycetota</taxon>
        <taxon>Actinomycetes</taxon>
        <taxon>Streptosporangiales</taxon>
        <taxon>Streptosporangiaceae</taxon>
        <taxon>Nonomuraea</taxon>
    </lineage>
</organism>
<name>A0ABP6E593_9ACTN</name>
<comment type="caution">
    <text evidence="5">The sequence shown here is derived from an EMBL/GenBank/DDBJ whole genome shotgun (WGS) entry which is preliminary data.</text>
</comment>
<keyword evidence="6" id="KW-1185">Reference proteome</keyword>